<keyword evidence="6" id="KW-1185">Reference proteome</keyword>
<dbReference type="AlphaFoldDB" id="A0A6H3NN77"/>
<dbReference type="InterPro" id="IPR013762">
    <property type="entry name" value="Integrase-like_cat_sf"/>
</dbReference>
<dbReference type="SUPFAM" id="SSF56349">
    <property type="entry name" value="DNA breaking-rejoining enzymes"/>
    <property type="match status" value="1"/>
</dbReference>
<evidence type="ECO:0000256" key="1">
    <source>
        <dbReference type="ARBA" id="ARBA00008857"/>
    </source>
</evidence>
<dbReference type="PROSITE" id="PS51898">
    <property type="entry name" value="TYR_RECOMBINASE"/>
    <property type="match status" value="1"/>
</dbReference>
<accession>A0A6H3NN77</accession>
<dbReference type="InterPro" id="IPR002104">
    <property type="entry name" value="Integrase_catalytic"/>
</dbReference>
<keyword evidence="2" id="KW-0238">DNA-binding</keyword>
<comment type="similarity">
    <text evidence="1">Belongs to the 'phage' integrase family.</text>
</comment>
<protein>
    <recommendedName>
        <fullName evidence="4">Tyr recombinase domain-containing protein</fullName>
    </recommendedName>
</protein>
<evidence type="ECO:0000256" key="2">
    <source>
        <dbReference type="ARBA" id="ARBA00023125"/>
    </source>
</evidence>
<comment type="caution">
    <text evidence="5">The sequence shown here is derived from an EMBL/GenBank/DDBJ whole genome shotgun (WGS) entry which is preliminary data.</text>
</comment>
<dbReference type="Proteomes" id="UP000297649">
    <property type="component" value="Unassembled WGS sequence"/>
</dbReference>
<dbReference type="GO" id="GO:0003677">
    <property type="term" value="F:DNA binding"/>
    <property type="evidence" value="ECO:0007669"/>
    <property type="project" value="UniProtKB-KW"/>
</dbReference>
<dbReference type="Pfam" id="PF00589">
    <property type="entry name" value="Phage_integrase"/>
    <property type="match status" value="1"/>
</dbReference>
<dbReference type="OrthoDB" id="334567at2"/>
<feature type="domain" description="Tyr recombinase" evidence="4">
    <location>
        <begin position="102"/>
        <end position="272"/>
    </location>
</feature>
<dbReference type="Gene3D" id="1.10.443.10">
    <property type="entry name" value="Intergrase catalytic core"/>
    <property type="match status" value="1"/>
</dbReference>
<dbReference type="GO" id="GO:0006310">
    <property type="term" value="P:DNA recombination"/>
    <property type="evidence" value="ECO:0007669"/>
    <property type="project" value="UniProtKB-KW"/>
</dbReference>
<evidence type="ECO:0000259" key="4">
    <source>
        <dbReference type="PROSITE" id="PS51898"/>
    </source>
</evidence>
<evidence type="ECO:0000256" key="3">
    <source>
        <dbReference type="ARBA" id="ARBA00023172"/>
    </source>
</evidence>
<dbReference type="RefSeq" id="WP_135744041.1">
    <property type="nucleotide sequence ID" value="NZ_RQHT01000012.1"/>
</dbReference>
<organism evidence="5 6">
    <name type="scientific">Leptospira bandrabouensis</name>
    <dbReference type="NCBI Taxonomy" id="2484903"/>
    <lineage>
        <taxon>Bacteria</taxon>
        <taxon>Pseudomonadati</taxon>
        <taxon>Spirochaetota</taxon>
        <taxon>Spirochaetia</taxon>
        <taxon>Leptospirales</taxon>
        <taxon>Leptospiraceae</taxon>
        <taxon>Leptospira</taxon>
    </lineage>
</organism>
<keyword evidence="3" id="KW-0233">DNA recombination</keyword>
<reference evidence="5" key="1">
    <citation type="journal article" date="2019" name="PLoS Negl. Trop. Dis.">
        <title>Revisiting the worldwide diversity of Leptospira species in the environment.</title>
        <authorList>
            <person name="Vincent A.T."/>
            <person name="Schiettekatte O."/>
            <person name="Bourhy P."/>
            <person name="Veyrier F.J."/>
            <person name="Picardeau M."/>
        </authorList>
    </citation>
    <scope>NUCLEOTIDE SEQUENCE [LARGE SCALE GENOMIC DNA]</scope>
    <source>
        <strain evidence="5">201601109</strain>
    </source>
</reference>
<evidence type="ECO:0000313" key="5">
    <source>
        <dbReference type="EMBL" id="TGN12796.1"/>
    </source>
</evidence>
<sequence>MEKLKLSNILNLPVSKRELNRFLSFYKSLNGKQITSEAIIRYLLTRRQAGITSKTLKADKSAILHCLKILSLGSEKSQLELTKIRSIVHESVKLHCPPTRIRETDLISESEMKLFMKQAPLRLRLIAYFLWTTGLRPHELLNLKWKDGIQKGEFVEFTLKGKGERIRHILAPSELVAKLFPTFQSKDYLFANLKGEQLTQNALNKMFSRYGVRILGRRVFPYLFRHTFATSQIKAGIDIGAISEFMGNSPELLVRVYLHSSMKADSIMNQYQRIA</sequence>
<dbReference type="PANTHER" id="PTHR30349:SF41">
    <property type="entry name" value="INTEGRASE_RECOMBINASE PROTEIN MJ0367-RELATED"/>
    <property type="match status" value="1"/>
</dbReference>
<name>A0A6H3NN77_9LEPT</name>
<gene>
    <name evidence="5" type="ORF">EHR08_15730</name>
</gene>
<dbReference type="CDD" id="cd00397">
    <property type="entry name" value="DNA_BRE_C"/>
    <property type="match status" value="1"/>
</dbReference>
<dbReference type="EMBL" id="RQHU01000019">
    <property type="protein sequence ID" value="TGN12796.1"/>
    <property type="molecule type" value="Genomic_DNA"/>
</dbReference>
<dbReference type="PANTHER" id="PTHR30349">
    <property type="entry name" value="PHAGE INTEGRASE-RELATED"/>
    <property type="match status" value="1"/>
</dbReference>
<dbReference type="GO" id="GO:0015074">
    <property type="term" value="P:DNA integration"/>
    <property type="evidence" value="ECO:0007669"/>
    <property type="project" value="InterPro"/>
</dbReference>
<proteinExistence type="inferred from homology"/>
<evidence type="ECO:0000313" key="6">
    <source>
        <dbReference type="Proteomes" id="UP000297649"/>
    </source>
</evidence>
<dbReference type="InterPro" id="IPR011010">
    <property type="entry name" value="DNA_brk_join_enz"/>
</dbReference>
<dbReference type="InterPro" id="IPR050090">
    <property type="entry name" value="Tyrosine_recombinase_XerCD"/>
</dbReference>